<dbReference type="SUPFAM" id="SSF51735">
    <property type="entry name" value="NAD(P)-binding Rossmann-fold domains"/>
    <property type="match status" value="1"/>
</dbReference>
<protein>
    <submittedName>
        <fullName evidence="1">Epimerase</fullName>
    </submittedName>
</protein>
<dbReference type="RefSeq" id="WP_160894686.1">
    <property type="nucleotide sequence ID" value="NZ_WUMU01000013.1"/>
</dbReference>
<dbReference type="Gene3D" id="3.40.50.720">
    <property type="entry name" value="NAD(P)-binding Rossmann-like Domain"/>
    <property type="match status" value="1"/>
</dbReference>
<dbReference type="InterPro" id="IPR036291">
    <property type="entry name" value="NAD(P)-bd_dom_sf"/>
</dbReference>
<evidence type="ECO:0000313" key="2">
    <source>
        <dbReference type="Proteomes" id="UP000477911"/>
    </source>
</evidence>
<dbReference type="Proteomes" id="UP000477911">
    <property type="component" value="Unassembled WGS sequence"/>
</dbReference>
<name>A0A6L7G577_9RHOB</name>
<reference evidence="1 2" key="1">
    <citation type="submission" date="2019-12" db="EMBL/GenBank/DDBJ databases">
        <authorList>
            <person name="Li M."/>
        </authorList>
    </citation>
    <scope>NUCLEOTIDE SEQUENCE [LARGE SCALE GENOMIC DNA]</scope>
    <source>
        <strain evidence="1 2">GBMRC 2024</strain>
    </source>
</reference>
<dbReference type="AlphaFoldDB" id="A0A6L7G577"/>
<gene>
    <name evidence="1" type="ORF">GR170_11970</name>
</gene>
<sequence length="289" mass="31655">MTRIALLLGASGRFGRACATAFEARGWQLRRFDRQRDDLMRSARGADVIVNGWNPPYGDWPRLLPELHGQVIAAAARRDVPVILPGNVYVFGPATPPPWSETSAHAATHPLGRARIRMEAAYHAAGVPVILLRAGDFLDTRASGNWFDALMTRGLERGVLRYPGPVDCPHAWAFLPDLARATEALAARSDAFDGFTDIPFPGLAPSGTEMAAALARVLGRPVRLRPVPWGLLRLAAPVWPTARGLVELRYLWNTPHWLDDRRFRALLPGLVPTPLDAALAAALPERLRA</sequence>
<proteinExistence type="predicted"/>
<keyword evidence="2" id="KW-1185">Reference proteome</keyword>
<accession>A0A6L7G577</accession>
<evidence type="ECO:0000313" key="1">
    <source>
        <dbReference type="EMBL" id="MXN18556.1"/>
    </source>
</evidence>
<organism evidence="1 2">
    <name type="scientific">Pseudooceanicola albus</name>
    <dbReference type="NCBI Taxonomy" id="2692189"/>
    <lineage>
        <taxon>Bacteria</taxon>
        <taxon>Pseudomonadati</taxon>
        <taxon>Pseudomonadota</taxon>
        <taxon>Alphaproteobacteria</taxon>
        <taxon>Rhodobacterales</taxon>
        <taxon>Paracoccaceae</taxon>
        <taxon>Pseudooceanicola</taxon>
    </lineage>
</organism>
<dbReference type="EMBL" id="WUMU01000013">
    <property type="protein sequence ID" value="MXN18556.1"/>
    <property type="molecule type" value="Genomic_DNA"/>
</dbReference>
<comment type="caution">
    <text evidence="1">The sequence shown here is derived from an EMBL/GenBank/DDBJ whole genome shotgun (WGS) entry which is preliminary data.</text>
</comment>